<keyword evidence="2" id="KW-1185">Reference proteome</keyword>
<comment type="caution">
    <text evidence="1">The sequence shown here is derived from an EMBL/GenBank/DDBJ whole genome shotgun (WGS) entry which is preliminary data.</text>
</comment>
<dbReference type="RefSeq" id="WP_121923760.1">
    <property type="nucleotide sequence ID" value="NZ_REFO01000017.1"/>
</dbReference>
<evidence type="ECO:0000313" key="2">
    <source>
        <dbReference type="Proteomes" id="UP000280842"/>
    </source>
</evidence>
<evidence type="ECO:0000313" key="1">
    <source>
        <dbReference type="EMBL" id="RMA92512.1"/>
    </source>
</evidence>
<dbReference type="Pfam" id="PF08761">
    <property type="entry name" value="dUTPase_2"/>
    <property type="match status" value="1"/>
</dbReference>
<proteinExistence type="predicted"/>
<dbReference type="CDD" id="cd11527">
    <property type="entry name" value="NTP-PPase_dUTPase"/>
    <property type="match status" value="1"/>
</dbReference>
<dbReference type="InterPro" id="IPR014871">
    <property type="entry name" value="dUTPase/dCTP_pyrophosphatase"/>
</dbReference>
<dbReference type="AlphaFoldDB" id="A0A3M0BNB8"/>
<name>A0A3M0BNB8_9AQUI</name>
<dbReference type="Proteomes" id="UP000280842">
    <property type="component" value="Unassembled WGS sequence"/>
</dbReference>
<dbReference type="SUPFAM" id="SSF101386">
    <property type="entry name" value="all-alpha NTP pyrophosphatases"/>
    <property type="match status" value="1"/>
</dbReference>
<dbReference type="OrthoDB" id="9775854at2"/>
<dbReference type="Gene3D" id="1.10.4010.10">
    <property type="entry name" value="Type II deoxyuridine triphosphatase"/>
    <property type="match status" value="1"/>
</dbReference>
<dbReference type="EMBL" id="REFO01000017">
    <property type="protein sequence ID" value="RMA92512.1"/>
    <property type="molecule type" value="Genomic_DNA"/>
</dbReference>
<gene>
    <name evidence="1" type="ORF">CLV39_1669</name>
</gene>
<sequence length="228" mass="27441">MFKKELIDMFSLQDNLNKKINENWKKERTKEDFTRAIWLECAELVDSLPWKWWKKQEADMDNVKIEVVDIWHFILSYILLDFDNIEEIVETEYIKHFQKGYDEDFQNLDIKGEYINHYLGETDNNKKIIFLAERVAEGFLKDNPYEGLFFFGLLVKNSLSFKELYLLYIGKNILNHIRQETGYKDGNYQKMINGIEDNKYLFDIVKQVENKEDLEKKIRDTFESLAKS</sequence>
<organism evidence="1 2">
    <name type="scientific">Hydrogenothermus marinus</name>
    <dbReference type="NCBI Taxonomy" id="133270"/>
    <lineage>
        <taxon>Bacteria</taxon>
        <taxon>Pseudomonadati</taxon>
        <taxon>Aquificota</taxon>
        <taxon>Aquificia</taxon>
        <taxon>Aquificales</taxon>
        <taxon>Hydrogenothermaceae</taxon>
        <taxon>Hydrogenothermus</taxon>
    </lineage>
</organism>
<protein>
    <submittedName>
        <fullName evidence="1">dUTPase-like protein</fullName>
    </submittedName>
</protein>
<reference evidence="1 2" key="1">
    <citation type="submission" date="2018-10" db="EMBL/GenBank/DDBJ databases">
        <title>Genomic Encyclopedia of Archaeal and Bacterial Type Strains, Phase II (KMG-II): from individual species to whole genera.</title>
        <authorList>
            <person name="Goeker M."/>
        </authorList>
    </citation>
    <scope>NUCLEOTIDE SEQUENCE [LARGE SCALE GENOMIC DNA]</scope>
    <source>
        <strain evidence="1 2">VM1</strain>
    </source>
</reference>
<accession>A0A3M0BNB8</accession>